<keyword evidence="1" id="KW-0472">Membrane</keyword>
<dbReference type="AlphaFoldDB" id="A0A512NRH6"/>
<organism evidence="2 3">
    <name type="scientific">Reyranella soli</name>
    <dbReference type="NCBI Taxonomy" id="1230389"/>
    <lineage>
        <taxon>Bacteria</taxon>
        <taxon>Pseudomonadati</taxon>
        <taxon>Pseudomonadota</taxon>
        <taxon>Alphaproteobacteria</taxon>
        <taxon>Hyphomicrobiales</taxon>
        <taxon>Reyranellaceae</taxon>
        <taxon>Reyranella</taxon>
    </lineage>
</organism>
<dbReference type="EMBL" id="BKAJ01000232">
    <property type="protein sequence ID" value="GEP61539.1"/>
    <property type="molecule type" value="Genomic_DNA"/>
</dbReference>
<feature type="transmembrane region" description="Helical" evidence="1">
    <location>
        <begin position="85"/>
        <end position="105"/>
    </location>
</feature>
<feature type="transmembrane region" description="Helical" evidence="1">
    <location>
        <begin position="53"/>
        <end position="79"/>
    </location>
</feature>
<feature type="transmembrane region" description="Helical" evidence="1">
    <location>
        <begin position="12"/>
        <end position="33"/>
    </location>
</feature>
<keyword evidence="1" id="KW-0812">Transmembrane</keyword>
<reference evidence="2 3" key="1">
    <citation type="submission" date="2019-07" db="EMBL/GenBank/DDBJ databases">
        <title>Whole genome shotgun sequence of Reyranella soli NBRC 108950.</title>
        <authorList>
            <person name="Hosoyama A."/>
            <person name="Uohara A."/>
            <person name="Ohji S."/>
            <person name="Ichikawa N."/>
        </authorList>
    </citation>
    <scope>NUCLEOTIDE SEQUENCE [LARGE SCALE GENOMIC DNA]</scope>
    <source>
        <strain evidence="2 3">NBRC 108950</strain>
    </source>
</reference>
<evidence type="ECO:0000313" key="2">
    <source>
        <dbReference type="EMBL" id="GEP61539.1"/>
    </source>
</evidence>
<evidence type="ECO:0000313" key="3">
    <source>
        <dbReference type="Proteomes" id="UP000321058"/>
    </source>
</evidence>
<dbReference type="Proteomes" id="UP000321058">
    <property type="component" value="Unassembled WGS sequence"/>
</dbReference>
<keyword evidence="1" id="KW-1133">Transmembrane helix</keyword>
<gene>
    <name evidence="2" type="ORF">RSO01_87050</name>
</gene>
<name>A0A512NRH6_9HYPH</name>
<sequence length="131" mass="14016">MVMNWQNAALAMAGVIGGFTAVIHGVLIQRLVVRPVEATFLAEPRTPEAIRRLVPLLMQFSTFAWLLGAFALVVAARWFEPQARLVTGLLVGGLYLFGALGNFWATGGRHPGWMLMAAALALIAVGVTSPS</sequence>
<comment type="caution">
    <text evidence="2">The sequence shown here is derived from an EMBL/GenBank/DDBJ whole genome shotgun (WGS) entry which is preliminary data.</text>
</comment>
<feature type="transmembrane region" description="Helical" evidence="1">
    <location>
        <begin position="112"/>
        <end position="129"/>
    </location>
</feature>
<evidence type="ECO:0000256" key="1">
    <source>
        <dbReference type="SAM" id="Phobius"/>
    </source>
</evidence>
<accession>A0A512NRH6</accession>
<protein>
    <submittedName>
        <fullName evidence="2">Uncharacterized protein</fullName>
    </submittedName>
</protein>
<keyword evidence="3" id="KW-1185">Reference proteome</keyword>
<proteinExistence type="predicted"/>